<protein>
    <submittedName>
        <fullName evidence="1">Uncharacterized protein</fullName>
    </submittedName>
</protein>
<dbReference type="AlphaFoldDB" id="A0AAD2A1D2"/>
<gene>
    <name evidence="1" type="ORF">FPE_LOCUS26639</name>
</gene>
<reference evidence="1" key="1">
    <citation type="submission" date="2023-05" db="EMBL/GenBank/DDBJ databases">
        <authorList>
            <person name="Huff M."/>
        </authorList>
    </citation>
    <scope>NUCLEOTIDE SEQUENCE</scope>
</reference>
<dbReference type="PANTHER" id="PTHR33237">
    <property type="entry name" value="F2P16.13 PROTEIN-RELATED"/>
    <property type="match status" value="1"/>
</dbReference>
<accession>A0AAD2A1D2</accession>
<proteinExistence type="predicted"/>
<evidence type="ECO:0000313" key="1">
    <source>
        <dbReference type="EMBL" id="CAI9779209.1"/>
    </source>
</evidence>
<keyword evidence="2" id="KW-1185">Reference proteome</keyword>
<dbReference type="EMBL" id="OU503051">
    <property type="protein sequence ID" value="CAI9779209.1"/>
    <property type="molecule type" value="Genomic_DNA"/>
</dbReference>
<dbReference type="PANTHER" id="PTHR33237:SF46">
    <property type="entry name" value="OS01G0606100 PROTEIN"/>
    <property type="match status" value="1"/>
</dbReference>
<organism evidence="1 2">
    <name type="scientific">Fraxinus pennsylvanica</name>
    <dbReference type="NCBI Taxonomy" id="56036"/>
    <lineage>
        <taxon>Eukaryota</taxon>
        <taxon>Viridiplantae</taxon>
        <taxon>Streptophyta</taxon>
        <taxon>Embryophyta</taxon>
        <taxon>Tracheophyta</taxon>
        <taxon>Spermatophyta</taxon>
        <taxon>Magnoliopsida</taxon>
        <taxon>eudicotyledons</taxon>
        <taxon>Gunneridae</taxon>
        <taxon>Pentapetalae</taxon>
        <taxon>asterids</taxon>
        <taxon>lamiids</taxon>
        <taxon>Lamiales</taxon>
        <taxon>Oleaceae</taxon>
        <taxon>Oleeae</taxon>
        <taxon>Fraxinus</taxon>
    </lineage>
</organism>
<name>A0AAD2A1D2_9LAMI</name>
<evidence type="ECO:0000313" key="2">
    <source>
        <dbReference type="Proteomes" id="UP000834106"/>
    </source>
</evidence>
<sequence length="140" mass="15242">MVRITPPCIPNSTAGSGGGRSFKKPAVNVIQPFTSFWSLCTKHASRAAKKMASGSPNSPLTKPKQLLMTVSNKAMKFRRKKNPGENLGGDEEGLWKRTILMGEKCQPLDFSGVIYYDCDGKQLPEALGKSPLARTLPLYA</sequence>
<dbReference type="Proteomes" id="UP000834106">
    <property type="component" value="Chromosome 16"/>
</dbReference>